<sequence length="248" mass="26725">MNHPILRKIACALLLCALVSGCVTGPQRRAFDRTGSDTINSIEVLPMRHSEIDLFIFNNPGYSFGLIGVAIAEANRAPKSNWLQSEVGKAGFDHVATFDSALTEALHAAGYELNWSPSPMESANSDTRRDRSGLRKSYEPSSSDAQLDVGFGFVGYASAGSGDSAPYRPTVVLNARLVDSTGKRVLFEDQIVYNAVVPGTSAAITINPDERYRYPDFDDLQAAGPVAIEGLAPAFVATAKELARQLQR</sequence>
<evidence type="ECO:0000256" key="2">
    <source>
        <dbReference type="SAM" id="SignalP"/>
    </source>
</evidence>
<evidence type="ECO:0000256" key="1">
    <source>
        <dbReference type="SAM" id="MobiDB-lite"/>
    </source>
</evidence>
<feature type="signal peptide" evidence="2">
    <location>
        <begin position="1"/>
        <end position="25"/>
    </location>
</feature>
<keyword evidence="4" id="KW-1185">Reference proteome</keyword>
<accession>A0A1I4Z3Z6</accession>
<feature type="chain" id="PRO_5011441940" description="Lipoprotein" evidence="2">
    <location>
        <begin position="26"/>
        <end position="248"/>
    </location>
</feature>
<dbReference type="Proteomes" id="UP000198575">
    <property type="component" value="Unassembled WGS sequence"/>
</dbReference>
<reference evidence="3 4" key="1">
    <citation type="submission" date="2016-10" db="EMBL/GenBank/DDBJ databases">
        <authorList>
            <person name="de Groot N.N."/>
        </authorList>
    </citation>
    <scope>NUCLEOTIDE SEQUENCE [LARGE SCALE GENOMIC DNA]</scope>
    <source>
        <strain evidence="3 4">CGMCC 1.7659</strain>
    </source>
</reference>
<evidence type="ECO:0000313" key="3">
    <source>
        <dbReference type="EMBL" id="SFN44918.1"/>
    </source>
</evidence>
<evidence type="ECO:0008006" key="5">
    <source>
        <dbReference type="Google" id="ProtNLM"/>
    </source>
</evidence>
<gene>
    <name evidence="3" type="ORF">SAMN05216289_12235</name>
</gene>
<organism evidence="3 4">
    <name type="scientific">Dokdonella immobilis</name>
    <dbReference type="NCBI Taxonomy" id="578942"/>
    <lineage>
        <taxon>Bacteria</taxon>
        <taxon>Pseudomonadati</taxon>
        <taxon>Pseudomonadota</taxon>
        <taxon>Gammaproteobacteria</taxon>
        <taxon>Lysobacterales</taxon>
        <taxon>Rhodanobacteraceae</taxon>
        <taxon>Dokdonella</taxon>
    </lineage>
</organism>
<protein>
    <recommendedName>
        <fullName evidence="5">Lipoprotein</fullName>
    </recommendedName>
</protein>
<proteinExistence type="predicted"/>
<feature type="compositionally biased region" description="Basic and acidic residues" evidence="1">
    <location>
        <begin position="126"/>
        <end position="138"/>
    </location>
</feature>
<evidence type="ECO:0000313" key="4">
    <source>
        <dbReference type="Proteomes" id="UP000198575"/>
    </source>
</evidence>
<dbReference type="PROSITE" id="PS51257">
    <property type="entry name" value="PROKAR_LIPOPROTEIN"/>
    <property type="match status" value="1"/>
</dbReference>
<keyword evidence="2" id="KW-0732">Signal</keyword>
<dbReference type="EMBL" id="FOVF01000022">
    <property type="protein sequence ID" value="SFN44918.1"/>
    <property type="molecule type" value="Genomic_DNA"/>
</dbReference>
<feature type="region of interest" description="Disordered" evidence="1">
    <location>
        <begin position="117"/>
        <end position="144"/>
    </location>
</feature>
<dbReference type="AlphaFoldDB" id="A0A1I4Z3Z6"/>
<name>A0A1I4Z3Z6_9GAMM</name>